<evidence type="ECO:0000313" key="1">
    <source>
        <dbReference type="EMBL" id="KPC61853.1"/>
    </source>
</evidence>
<keyword evidence="2" id="KW-1185">Reference proteome</keyword>
<accession>A0A0N1JXC2</accession>
<evidence type="ECO:0000313" key="2">
    <source>
        <dbReference type="Proteomes" id="UP000037982"/>
    </source>
</evidence>
<organism evidence="1 2">
    <name type="scientific">Streptomyces chattanoogensis</name>
    <dbReference type="NCBI Taxonomy" id="66876"/>
    <lineage>
        <taxon>Bacteria</taxon>
        <taxon>Bacillati</taxon>
        <taxon>Actinomycetota</taxon>
        <taxon>Actinomycetes</taxon>
        <taxon>Kitasatosporales</taxon>
        <taxon>Streptomycetaceae</taxon>
        <taxon>Streptomyces</taxon>
    </lineage>
</organism>
<sequence>MPARPPPAGPASAATGTDAHVTAHIKAAHRDVLEYRAVVYGLISPNDRHPVRERTSDVATVDVR</sequence>
<dbReference type="Proteomes" id="UP000037982">
    <property type="component" value="Unassembled WGS sequence"/>
</dbReference>
<reference evidence="2" key="1">
    <citation type="submission" date="2015-07" db="EMBL/GenBank/DDBJ databases">
        <authorList>
            <person name="Ju K.-S."/>
            <person name="Doroghazi J.R."/>
            <person name="Metcalf W.W."/>
        </authorList>
    </citation>
    <scope>NUCLEOTIDE SEQUENCE [LARGE SCALE GENOMIC DNA]</scope>
    <source>
        <strain evidence="2">NRRL ISP-5002</strain>
    </source>
</reference>
<dbReference type="AlphaFoldDB" id="A0A0N1JXC2"/>
<proteinExistence type="predicted"/>
<gene>
    <name evidence="1" type="ORF">ADL29_22545</name>
</gene>
<protein>
    <submittedName>
        <fullName evidence="1">Uncharacterized protein</fullName>
    </submittedName>
</protein>
<dbReference type="EMBL" id="LGKG01000144">
    <property type="protein sequence ID" value="KPC61853.1"/>
    <property type="molecule type" value="Genomic_DNA"/>
</dbReference>
<dbReference type="RefSeq" id="WP_053925416.1">
    <property type="nucleotide sequence ID" value="NZ_LGKG01000144.1"/>
</dbReference>
<name>A0A0N1JXC2_9ACTN</name>
<comment type="caution">
    <text evidence="1">The sequence shown here is derived from an EMBL/GenBank/DDBJ whole genome shotgun (WGS) entry which is preliminary data.</text>
</comment>
<dbReference type="PATRIC" id="fig|66876.3.peg.4951"/>